<evidence type="ECO:0000256" key="1">
    <source>
        <dbReference type="ARBA" id="ARBA00022723"/>
    </source>
</evidence>
<dbReference type="SUPFAM" id="SSF57850">
    <property type="entry name" value="RING/U-box"/>
    <property type="match status" value="1"/>
</dbReference>
<organism evidence="12 13">
    <name type="scientific">Cyclospora cayetanensis</name>
    <dbReference type="NCBI Taxonomy" id="88456"/>
    <lineage>
        <taxon>Eukaryota</taxon>
        <taxon>Sar</taxon>
        <taxon>Alveolata</taxon>
        <taxon>Apicomplexa</taxon>
        <taxon>Conoidasida</taxon>
        <taxon>Coccidia</taxon>
        <taxon>Eucoccidiorida</taxon>
        <taxon>Eimeriorina</taxon>
        <taxon>Eimeriidae</taxon>
        <taxon>Cyclospora</taxon>
    </lineage>
</organism>
<dbReference type="PANTHER" id="PTHR45626:SF22">
    <property type="entry name" value="DNA REPAIR PROTEIN RAD5"/>
    <property type="match status" value="1"/>
</dbReference>
<dbReference type="GO" id="GO:0016787">
    <property type="term" value="F:hydrolase activity"/>
    <property type="evidence" value="ECO:0007669"/>
    <property type="project" value="UniProtKB-KW"/>
</dbReference>
<proteinExistence type="predicted"/>
<dbReference type="InterPro" id="IPR001841">
    <property type="entry name" value="Znf_RING"/>
</dbReference>
<dbReference type="RefSeq" id="XP_026191147.1">
    <property type="nucleotide sequence ID" value="XM_026335362.1"/>
</dbReference>
<gene>
    <name evidence="13" type="primary">LOC34618854</name>
</gene>
<dbReference type="PROSITE" id="PS00518">
    <property type="entry name" value="ZF_RING_1"/>
    <property type="match status" value="1"/>
</dbReference>
<evidence type="ECO:0000256" key="4">
    <source>
        <dbReference type="ARBA" id="ARBA00022801"/>
    </source>
</evidence>
<keyword evidence="12" id="KW-1185">Reference proteome</keyword>
<evidence type="ECO:0000256" key="9">
    <source>
        <dbReference type="SAM" id="MobiDB-lite"/>
    </source>
</evidence>
<keyword evidence="7" id="KW-0067">ATP-binding</keyword>
<dbReference type="InterPro" id="IPR000330">
    <property type="entry name" value="SNF2_N"/>
</dbReference>
<dbReference type="GO" id="GO:0004386">
    <property type="term" value="F:helicase activity"/>
    <property type="evidence" value="ECO:0007669"/>
    <property type="project" value="UniProtKB-KW"/>
</dbReference>
<evidence type="ECO:0000256" key="7">
    <source>
        <dbReference type="ARBA" id="ARBA00022840"/>
    </source>
</evidence>
<evidence type="ECO:0000256" key="3">
    <source>
        <dbReference type="ARBA" id="ARBA00022771"/>
    </source>
</evidence>
<dbReference type="GeneID" id="34618854"/>
<dbReference type="PROSITE" id="PS51192">
    <property type="entry name" value="HELICASE_ATP_BIND_1"/>
    <property type="match status" value="1"/>
</dbReference>
<dbReference type="Gene3D" id="3.30.40.10">
    <property type="entry name" value="Zinc/RING finger domain, C3HC4 (zinc finger)"/>
    <property type="match status" value="1"/>
</dbReference>
<name>A0A6P6RUH6_9EIME</name>
<dbReference type="InterPro" id="IPR014001">
    <property type="entry name" value="Helicase_ATP-bd"/>
</dbReference>
<dbReference type="Gene3D" id="3.40.50.10810">
    <property type="entry name" value="Tandem AAA-ATPase domain"/>
    <property type="match status" value="2"/>
</dbReference>
<dbReference type="PANTHER" id="PTHR45626">
    <property type="entry name" value="TRANSCRIPTION TERMINATION FACTOR 2-RELATED"/>
    <property type="match status" value="1"/>
</dbReference>
<feature type="domain" description="Helicase ATP-binding" evidence="11">
    <location>
        <begin position="806"/>
        <end position="955"/>
    </location>
</feature>
<dbReference type="InterPro" id="IPR050628">
    <property type="entry name" value="SNF2_RAD54_helicase_TF"/>
</dbReference>
<feature type="region of interest" description="Disordered" evidence="9">
    <location>
        <begin position="1590"/>
        <end position="1615"/>
    </location>
</feature>
<dbReference type="PROSITE" id="PS50089">
    <property type="entry name" value="ZF_RING_2"/>
    <property type="match status" value="1"/>
</dbReference>
<evidence type="ECO:0000313" key="13">
    <source>
        <dbReference type="RefSeq" id="XP_026191147.1"/>
    </source>
</evidence>
<dbReference type="InterPro" id="IPR049730">
    <property type="entry name" value="SNF2/RAD54-like_C"/>
</dbReference>
<keyword evidence="5" id="KW-0347">Helicase</keyword>
<dbReference type="SUPFAM" id="SSF52540">
    <property type="entry name" value="P-loop containing nucleoside triphosphate hydrolases"/>
    <property type="match status" value="2"/>
</dbReference>
<dbReference type="InterPro" id="IPR017907">
    <property type="entry name" value="Znf_RING_CS"/>
</dbReference>
<dbReference type="CDD" id="cd18793">
    <property type="entry name" value="SF2_C_SNF"/>
    <property type="match status" value="1"/>
</dbReference>
<keyword evidence="4" id="KW-0378">Hydrolase</keyword>
<keyword evidence="6" id="KW-0862">Zinc</keyword>
<dbReference type="InterPro" id="IPR027417">
    <property type="entry name" value="P-loop_NTPase"/>
</dbReference>
<dbReference type="SMART" id="SM00184">
    <property type="entry name" value="RING"/>
    <property type="match status" value="1"/>
</dbReference>
<reference evidence="13" key="1">
    <citation type="submission" date="2025-08" db="UniProtKB">
        <authorList>
            <consortium name="RefSeq"/>
        </authorList>
    </citation>
    <scope>IDENTIFICATION</scope>
</reference>
<feature type="region of interest" description="Disordered" evidence="9">
    <location>
        <begin position="43"/>
        <end position="127"/>
    </location>
</feature>
<accession>A0A6P6RUH6</accession>
<feature type="compositionally biased region" description="Basic and acidic residues" evidence="9">
    <location>
        <begin position="715"/>
        <end position="726"/>
    </location>
</feature>
<dbReference type="Pfam" id="PF00176">
    <property type="entry name" value="SNF2-rel_dom"/>
    <property type="match status" value="1"/>
</dbReference>
<dbReference type="GO" id="GO:0005634">
    <property type="term" value="C:nucleus"/>
    <property type="evidence" value="ECO:0007669"/>
    <property type="project" value="TreeGrafter"/>
</dbReference>
<dbReference type="CDD" id="cd18008">
    <property type="entry name" value="DEXDc_SHPRH-like"/>
    <property type="match status" value="1"/>
</dbReference>
<dbReference type="OrthoDB" id="448448at2759"/>
<evidence type="ECO:0000259" key="10">
    <source>
        <dbReference type="PROSITE" id="PS50089"/>
    </source>
</evidence>
<feature type="domain" description="RING-type" evidence="10">
    <location>
        <begin position="1136"/>
        <end position="1180"/>
    </location>
</feature>
<evidence type="ECO:0000259" key="11">
    <source>
        <dbReference type="PROSITE" id="PS51192"/>
    </source>
</evidence>
<feature type="compositionally biased region" description="Basic and acidic residues" evidence="9">
    <location>
        <begin position="1590"/>
        <end position="1600"/>
    </location>
</feature>
<dbReference type="Gene3D" id="3.40.50.300">
    <property type="entry name" value="P-loop containing nucleotide triphosphate hydrolases"/>
    <property type="match status" value="1"/>
</dbReference>
<dbReference type="InterPro" id="IPR038718">
    <property type="entry name" value="SNF2-like_sf"/>
</dbReference>
<evidence type="ECO:0000256" key="5">
    <source>
        <dbReference type="ARBA" id="ARBA00022806"/>
    </source>
</evidence>
<dbReference type="SMART" id="SM00487">
    <property type="entry name" value="DEXDc"/>
    <property type="match status" value="1"/>
</dbReference>
<dbReference type="Proteomes" id="UP000515125">
    <property type="component" value="Unplaced"/>
</dbReference>
<dbReference type="InterPro" id="IPR013083">
    <property type="entry name" value="Znf_RING/FYVE/PHD"/>
</dbReference>
<dbReference type="GO" id="GO:0008270">
    <property type="term" value="F:zinc ion binding"/>
    <property type="evidence" value="ECO:0007669"/>
    <property type="project" value="UniProtKB-KW"/>
</dbReference>
<dbReference type="Pfam" id="PF14634">
    <property type="entry name" value="zf-RING_5"/>
    <property type="match status" value="1"/>
</dbReference>
<keyword evidence="2" id="KW-0547">Nucleotide-binding</keyword>
<keyword evidence="1" id="KW-0479">Metal-binding</keyword>
<feature type="region of interest" description="Disordered" evidence="9">
    <location>
        <begin position="702"/>
        <end position="739"/>
    </location>
</feature>
<feature type="compositionally biased region" description="Low complexity" evidence="9">
    <location>
        <begin position="117"/>
        <end position="126"/>
    </location>
</feature>
<dbReference type="GO" id="GO:0008094">
    <property type="term" value="F:ATP-dependent activity, acting on DNA"/>
    <property type="evidence" value="ECO:0007669"/>
    <property type="project" value="TreeGrafter"/>
</dbReference>
<keyword evidence="3 8" id="KW-0863">Zinc-finger</keyword>
<evidence type="ECO:0000256" key="8">
    <source>
        <dbReference type="PROSITE-ProRule" id="PRU00175"/>
    </source>
</evidence>
<protein>
    <submittedName>
        <fullName evidence="13">Uncharacterized protein LOC34618854</fullName>
    </submittedName>
</protein>
<feature type="compositionally biased region" description="Basic and acidic residues" evidence="9">
    <location>
        <begin position="84"/>
        <end position="109"/>
    </location>
</feature>
<evidence type="ECO:0000256" key="2">
    <source>
        <dbReference type="ARBA" id="ARBA00022741"/>
    </source>
</evidence>
<dbReference type="GO" id="GO:0006281">
    <property type="term" value="P:DNA repair"/>
    <property type="evidence" value="ECO:0007669"/>
    <property type="project" value="TreeGrafter"/>
</dbReference>
<feature type="region of interest" description="Disordered" evidence="9">
    <location>
        <begin position="1321"/>
        <end position="1359"/>
    </location>
</feature>
<evidence type="ECO:0000313" key="12">
    <source>
        <dbReference type="Proteomes" id="UP000515125"/>
    </source>
</evidence>
<evidence type="ECO:0000256" key="6">
    <source>
        <dbReference type="ARBA" id="ARBA00022833"/>
    </source>
</evidence>
<sequence>MLHGHESPKPSADALRFAALVRCTPEEAQEWLTRKKGSMEAALDGFLAQQAPDSKRQKIGTQHAHPCRRPLSSVSASQKQPVRPSRDSDSEGVQKNDAKESGSRSRAEALRTQSKNTPAPAATSTSVTLIDLAEDSEAEEALPSAHLHGAAASGLPLPSGMPLVPEKNTAAAVGAVCGIGRPPVSPQHPAEALERYPDDFSVYLGDCVATGTVTSGTITRLSLTDPLSLRVEVWMPHTFKSNPQQGMRKSKVSNSGYKIVYVHLNDPLLLHHQKRLVNPELHAPMLHHRMPQQCPDTPAGTWGEAQGAFAARSKGSSSLAGIDFYSLLASISEQTTFLRLLINGREAVRLDRHVANSLAALLLVGAVKVDVCWLPESLPPRRLAINSTLRVRMRVRLTAQALRMSALRQRQHDANLCSATHFSSLMGHAFASLMELLNLKPLRLPVASEKARRSSSVGSSSEEAAALRKCLEVLKKAHASTAAADVPAWQGAAQAGEDVSAAGAVLRAGTGEGSDMRQSSSSFSPFEEEEDASESFSVTLCQLVLGEQVSSAAAQRQQQQQRSLGYLYPPSSLFTSRLRPYQAQGVWWMVQCESENAAVSSGEQEALDPLWTVYALPAGGSSSGEFSALANAASLVEEQREDSRGMRACLYLNASAGVVTLQKPSTTGRVKGGILADCMGLGKTVQVLALIAVSLLQERDASERAAVSQPAPRSGDGRRKLERTAAEEGSPLEVSTATGEAPRNEAAVCRVSLEAAVAAGAPSCFSSTDNCCFSLQKKIRLPPSLLAPDVRRVQRHLKRNRDHLFPGGTLIVVPLSLIGQWECEVSRHLAKGAATVLQYYGSARSKDPTFIAAHSIVLTSYQTLASDFRHLAKMPTFPESARLAPEQIHPNACPLASIRFRRIILDEGHVIRNTNALVNRACNAIKAEARWILTGTPLQNDLSDAFALVEFLRVSPMGSRRWWRANVTQPMEKGMLHGAVETVRRTLVPLMLRRHGDQLGEDDKPLLPLPPLSIHTFKLQLTYEERLYYQTVFEKSKAKFEQLLRSGQVQHHYTHVLQLLLRLRQACNHPLLPTYREDYRHQQLAEAVCRTAEAPSVTSAAINSRSQRFAQVPWSSPDPQLSKCVQDALNGNLGNCPVCFESLGEAAVVLTTCWHVFCLTCVLLVQSSSKTAAAACPTCREKFLPQHVRQLPAATHKAGSLTAWREVVLEKHRASVAAADSRRLDVQLQRRSSEQTVERIPAAACTTSDETSQRAPLLPLLENASEEAFFFSTKMRVLLALLEADVLAGRFCVVFSQWTSMLDLIEDAFQRAEAAALGRGTLPSAKSGSAREASPSKTEDAAAEEAASQGVSKSDAPEEAQGVLLVEKENEYVQVDEDDTDADEVIEIGMCLAGGNRMAAPPQAKRPADSSKRPLFDYRRVDGTLSLDARQRVIRWFLEPLPRQATDSAGKAAAGVSPAAEEANEDPFMGVCKLQPFSCSTSNASLGTSSASSFCSREHAGDNRDSGTTGKILLLSLKTGNVGLNLTKATRCYLVDGWWNPQVESQAMRRLWRYGQEKAVSVFRFVCLRTVEERMEELLKWKGRLSENTLRPDEASDSEAKLSWTPGEGDEDAKRKGRLSILDLKRLFEGWEEPVGKAP</sequence>
<dbReference type="GO" id="GO:0005524">
    <property type="term" value="F:ATP binding"/>
    <property type="evidence" value="ECO:0007669"/>
    <property type="project" value="UniProtKB-KW"/>
</dbReference>